<dbReference type="AlphaFoldDB" id="A0A6P8HNT1"/>
<dbReference type="Pfam" id="PF22422">
    <property type="entry name" value="MGH1-like_GH"/>
    <property type="match status" value="2"/>
</dbReference>
<dbReference type="GO" id="GO:0009311">
    <property type="term" value="P:oligosaccharide metabolic process"/>
    <property type="evidence" value="ECO:0007669"/>
    <property type="project" value="InterPro"/>
</dbReference>
<dbReference type="OrthoDB" id="14419at2759"/>
<dbReference type="PANTHER" id="PTHR10412">
    <property type="entry name" value="MANNOSYL-OLIGOSACCHARIDE GLUCOSIDASE"/>
    <property type="match status" value="1"/>
</dbReference>
<dbReference type="InterPro" id="IPR012341">
    <property type="entry name" value="6hp_glycosidase-like_sf"/>
</dbReference>
<dbReference type="InterPro" id="IPR004888">
    <property type="entry name" value="Glycoside_hydrolase_63"/>
</dbReference>
<dbReference type="InterPro" id="IPR054491">
    <property type="entry name" value="MGH1-like_GH"/>
</dbReference>
<feature type="domain" description="Mannosylglycerate hydrolase MGH1-like glycoside hydrolase" evidence="2">
    <location>
        <begin position="528"/>
        <end position="630"/>
    </location>
</feature>
<sequence>MPKHLRRLYSSELFLNTEFEELERIEQRQNTGLQKLWDNLRAGSFNLPDMRSYIQKEMLPGDGNGLEKKPNSYIEFIRKIGRKKAKRKPSEPDVIWDHPSEESTRLQEDKENDVKWRTWGPYLSERQWGTVREDYSADGNCWDYFPHDHARSRAYRWGEDGLLGITDEECRLCFGLALWNEKDPILKERLFGLTGNEGNHGEDVKECYYYLDSTPTHSYMKALYKYPQNEYPYRDLVEENKKRTKEDPEYELIDTEIFDGSRYWDISVEYAKNTPDDLLISITVANRGPQTARIHVLPTLWYRNTWAWSSKHEECMNMPQLTQTAPGMVECYHDTLGKYIFAADVGTDGEIPELLFTNNETNLERLYGLKNSSPYVKDAFHNYLIKKDHDAVNPKLKGTKVAPHYVLDIPAGKAHTIRCRLSVQPDRVPKPFGKDSFDEVLATRRMEADAFYRTVIPELLSHEERLVSRQSYAGLLWSKQFYYYITEDWLKGDPNMPTPPHSRTNGRNSEWKYLHNKDIISMPDKWEYPWYASWDLAFHMLPFAKIDPEFVKDQLLLFLKETYMAPNGQIPAYEFALSDVNPPVHALACFRVYEMTAKKEQRDKVFLAKCFQKLLLNFTWWVNRKDPEGRNIFGGGFLGLDNVGVFDRSKPLPGGGRLCQADGTAWMALYCIVMLNISLELALSDPSYEDMASKFFEHFTHIARAINKMSDGYGLWDPEDGFYYDHFQTGHKTFPLRVRSIVGLVPLLACWVIDSEYLEKLPGFRNRLNLFVEKRKDLASQIVYLDPISDTHLLSIPSAEQLHSLLSYMLDEEEFLSPYGIRSVSMYHSDHPYTFELDGKSYQVDYVPGESNTYMFGGNSNWRGPVWICINYLIVEALKRYDLFYGETFQVECPTGSGNLMRLRDVAQELSRRLTSLFLPDENGKRPCHGNEHQYADDPNWNQLVLFYEYFHPETGRGCGASHQTGWTALVSPLLDKLSAYRGRSPSV</sequence>
<evidence type="ECO:0000313" key="4">
    <source>
        <dbReference type="RefSeq" id="XP_031557336.1"/>
    </source>
</evidence>
<feature type="region of interest" description="Disordered" evidence="1">
    <location>
        <begin position="88"/>
        <end position="109"/>
    </location>
</feature>
<gene>
    <name evidence="4" type="primary">LOC116293973</name>
</gene>
<dbReference type="PANTHER" id="PTHR10412:SF10">
    <property type="entry name" value="GLYCOSYL HYDROLASE FAMILY 63 C-TERMINAL DOMAIN-CONTAINING PROTEIN"/>
    <property type="match status" value="1"/>
</dbReference>
<keyword evidence="3" id="KW-1185">Reference proteome</keyword>
<feature type="domain" description="Mannosylglycerate hydrolase MGH1-like glycoside hydrolase" evidence="2">
    <location>
        <begin position="794"/>
        <end position="965"/>
    </location>
</feature>
<dbReference type="Gene3D" id="1.50.10.10">
    <property type="match status" value="1"/>
</dbReference>
<dbReference type="InterPro" id="IPR008928">
    <property type="entry name" value="6-hairpin_glycosidase_sf"/>
</dbReference>
<accession>A0A6P8HNT1</accession>
<organism evidence="3 4">
    <name type="scientific">Actinia tenebrosa</name>
    <name type="common">Australian red waratah sea anemone</name>
    <dbReference type="NCBI Taxonomy" id="6105"/>
    <lineage>
        <taxon>Eukaryota</taxon>
        <taxon>Metazoa</taxon>
        <taxon>Cnidaria</taxon>
        <taxon>Anthozoa</taxon>
        <taxon>Hexacorallia</taxon>
        <taxon>Actiniaria</taxon>
        <taxon>Actiniidae</taxon>
        <taxon>Actinia</taxon>
    </lineage>
</organism>
<reference evidence="4" key="1">
    <citation type="submission" date="2025-08" db="UniProtKB">
        <authorList>
            <consortium name="RefSeq"/>
        </authorList>
    </citation>
    <scope>IDENTIFICATION</scope>
    <source>
        <tissue evidence="4">Tentacle</tissue>
    </source>
</reference>
<dbReference type="RefSeq" id="XP_031557336.1">
    <property type="nucleotide sequence ID" value="XM_031701476.1"/>
</dbReference>
<evidence type="ECO:0000256" key="1">
    <source>
        <dbReference type="SAM" id="MobiDB-lite"/>
    </source>
</evidence>
<name>A0A6P8HNT1_ACTTE</name>
<dbReference type="Proteomes" id="UP000515163">
    <property type="component" value="Unplaced"/>
</dbReference>
<dbReference type="SUPFAM" id="SSF48208">
    <property type="entry name" value="Six-hairpin glycosidases"/>
    <property type="match status" value="1"/>
</dbReference>
<dbReference type="InParanoid" id="A0A6P8HNT1"/>
<feature type="unsure residue" description="D or N" evidence="4">
    <location>
        <position position="390"/>
    </location>
</feature>
<dbReference type="KEGG" id="aten:116293973"/>
<evidence type="ECO:0000259" key="2">
    <source>
        <dbReference type="Pfam" id="PF22422"/>
    </source>
</evidence>
<evidence type="ECO:0000313" key="3">
    <source>
        <dbReference type="Proteomes" id="UP000515163"/>
    </source>
</evidence>
<protein>
    <submittedName>
        <fullName evidence="4">Uncharacterized protein YMR196W-like</fullName>
    </submittedName>
</protein>
<dbReference type="GO" id="GO:0004573">
    <property type="term" value="F:Glc3Man9GlcNAc2 oligosaccharide glucosidase activity"/>
    <property type="evidence" value="ECO:0007669"/>
    <property type="project" value="InterPro"/>
</dbReference>
<proteinExistence type="predicted"/>